<sequence length="132" mass="15455">MNAESQTKPKIVFNRVKQQLCKAETRMADRRTAKIWLQYLKMLGILRKFLRAERTGNWHLHLMAMKEMLPFLAASDHDLYTKSVYIFIYSKCKFFLYTILVSMTTFVVVNTSCNEAEDFGQDFLPILSLSKS</sequence>
<evidence type="ECO:0000313" key="1">
    <source>
        <dbReference type="EMBL" id="GFS12137.1"/>
    </source>
</evidence>
<dbReference type="EMBL" id="BMAT01009698">
    <property type="protein sequence ID" value="GFS12137.1"/>
    <property type="molecule type" value="Genomic_DNA"/>
</dbReference>
<name>A0AAV4IP97_9GAST</name>
<accession>A0AAV4IP97</accession>
<protein>
    <recommendedName>
        <fullName evidence="3">DUF4485 domain-containing protein</fullName>
    </recommendedName>
</protein>
<evidence type="ECO:0008006" key="3">
    <source>
        <dbReference type="Google" id="ProtNLM"/>
    </source>
</evidence>
<proteinExistence type="predicted"/>
<reference evidence="1 2" key="1">
    <citation type="journal article" date="2021" name="Elife">
        <title>Chloroplast acquisition without the gene transfer in kleptoplastic sea slugs, Plakobranchus ocellatus.</title>
        <authorList>
            <person name="Maeda T."/>
            <person name="Takahashi S."/>
            <person name="Yoshida T."/>
            <person name="Shimamura S."/>
            <person name="Takaki Y."/>
            <person name="Nagai Y."/>
            <person name="Toyoda A."/>
            <person name="Suzuki Y."/>
            <person name="Arimoto A."/>
            <person name="Ishii H."/>
            <person name="Satoh N."/>
            <person name="Nishiyama T."/>
            <person name="Hasebe M."/>
            <person name="Maruyama T."/>
            <person name="Minagawa J."/>
            <person name="Obokata J."/>
            <person name="Shigenobu S."/>
        </authorList>
    </citation>
    <scope>NUCLEOTIDE SEQUENCE [LARGE SCALE GENOMIC DNA]</scope>
</reference>
<comment type="caution">
    <text evidence="1">The sequence shown here is derived from an EMBL/GenBank/DDBJ whole genome shotgun (WGS) entry which is preliminary data.</text>
</comment>
<organism evidence="1 2">
    <name type="scientific">Elysia marginata</name>
    <dbReference type="NCBI Taxonomy" id="1093978"/>
    <lineage>
        <taxon>Eukaryota</taxon>
        <taxon>Metazoa</taxon>
        <taxon>Spiralia</taxon>
        <taxon>Lophotrochozoa</taxon>
        <taxon>Mollusca</taxon>
        <taxon>Gastropoda</taxon>
        <taxon>Heterobranchia</taxon>
        <taxon>Euthyneura</taxon>
        <taxon>Panpulmonata</taxon>
        <taxon>Sacoglossa</taxon>
        <taxon>Placobranchoidea</taxon>
        <taxon>Plakobranchidae</taxon>
        <taxon>Elysia</taxon>
    </lineage>
</organism>
<evidence type="ECO:0000313" key="2">
    <source>
        <dbReference type="Proteomes" id="UP000762676"/>
    </source>
</evidence>
<gene>
    <name evidence="1" type="ORF">ElyMa_004851800</name>
</gene>
<dbReference type="PANTHER" id="PTHR47018">
    <property type="entry name" value="CXC DOMAIN-CONTAINING PROTEIN-RELATED"/>
    <property type="match status" value="1"/>
</dbReference>
<dbReference type="PANTHER" id="PTHR47018:SF3">
    <property type="entry name" value="MYCBP-ASSOCIATED PROTEIN"/>
    <property type="match status" value="1"/>
</dbReference>
<dbReference type="Proteomes" id="UP000762676">
    <property type="component" value="Unassembled WGS sequence"/>
</dbReference>
<dbReference type="AlphaFoldDB" id="A0AAV4IP97"/>
<keyword evidence="2" id="KW-1185">Reference proteome</keyword>